<keyword evidence="4" id="KW-1185">Reference proteome</keyword>
<evidence type="ECO:0000313" key="4">
    <source>
        <dbReference type="Proteomes" id="UP000295023"/>
    </source>
</evidence>
<feature type="region of interest" description="Disordered" evidence="2">
    <location>
        <begin position="79"/>
        <end position="98"/>
    </location>
</feature>
<dbReference type="AlphaFoldDB" id="A0A4R4D7J1"/>
<evidence type="ECO:0000256" key="1">
    <source>
        <dbReference type="SAM" id="Coils"/>
    </source>
</evidence>
<evidence type="ECO:0000256" key="2">
    <source>
        <dbReference type="SAM" id="MobiDB-lite"/>
    </source>
</evidence>
<keyword evidence="1" id="KW-0175">Coiled coil</keyword>
<feature type="coiled-coil region" evidence="1">
    <location>
        <begin position="19"/>
        <end position="46"/>
    </location>
</feature>
<organism evidence="3 4">
    <name type="scientific">Roseicella aquatilis</name>
    <dbReference type="NCBI Taxonomy" id="2527868"/>
    <lineage>
        <taxon>Bacteria</taxon>
        <taxon>Pseudomonadati</taxon>
        <taxon>Pseudomonadota</taxon>
        <taxon>Alphaproteobacteria</taxon>
        <taxon>Acetobacterales</taxon>
        <taxon>Roseomonadaceae</taxon>
        <taxon>Roseicella</taxon>
    </lineage>
</organism>
<gene>
    <name evidence="3" type="ORF">EXY23_20245</name>
</gene>
<proteinExistence type="predicted"/>
<name>A0A4R4D7J1_9PROT</name>
<sequence length="98" mass="10804">MALNWIAILRKIDSLGQLEEKHGEAIRRLSAELEGLKDRVARLELRDEVLIARAEGAASTATVMAASSSLSDLARRIGTLEERSRTRALPPPDKQDMP</sequence>
<accession>A0A4R4D7J1</accession>
<dbReference type="Proteomes" id="UP000295023">
    <property type="component" value="Unassembled WGS sequence"/>
</dbReference>
<comment type="caution">
    <text evidence="3">The sequence shown here is derived from an EMBL/GenBank/DDBJ whole genome shotgun (WGS) entry which is preliminary data.</text>
</comment>
<reference evidence="3 4" key="1">
    <citation type="submission" date="2019-03" db="EMBL/GenBank/DDBJ databases">
        <title>Paracraurococcus aquatilis NE82 genome sequence.</title>
        <authorList>
            <person name="Zhao Y."/>
            <person name="Du Z."/>
        </authorList>
    </citation>
    <scope>NUCLEOTIDE SEQUENCE [LARGE SCALE GENOMIC DNA]</scope>
    <source>
        <strain evidence="3 4">NE82</strain>
    </source>
</reference>
<evidence type="ECO:0000313" key="3">
    <source>
        <dbReference type="EMBL" id="TCZ56314.1"/>
    </source>
</evidence>
<protein>
    <submittedName>
        <fullName evidence="3">Uncharacterized protein</fullName>
    </submittedName>
</protein>
<dbReference type="EMBL" id="SKBM01000023">
    <property type="protein sequence ID" value="TCZ56314.1"/>
    <property type="molecule type" value="Genomic_DNA"/>
</dbReference>
<dbReference type="RefSeq" id="WP_132293796.1">
    <property type="nucleotide sequence ID" value="NZ_SKBM01000023.1"/>
</dbReference>